<dbReference type="EMBL" id="AZIL01000523">
    <property type="protein sequence ID" value="EWM27057.1"/>
    <property type="molecule type" value="Genomic_DNA"/>
</dbReference>
<gene>
    <name evidence="2" type="ORF">Naga_100056g7</name>
</gene>
<keyword evidence="3" id="KW-1185">Reference proteome</keyword>
<proteinExistence type="predicted"/>
<evidence type="ECO:0000256" key="1">
    <source>
        <dbReference type="SAM" id="SignalP"/>
    </source>
</evidence>
<evidence type="ECO:0000313" key="3">
    <source>
        <dbReference type="Proteomes" id="UP000019335"/>
    </source>
</evidence>
<organism evidence="2 3">
    <name type="scientific">Nannochloropsis gaditana</name>
    <dbReference type="NCBI Taxonomy" id="72520"/>
    <lineage>
        <taxon>Eukaryota</taxon>
        <taxon>Sar</taxon>
        <taxon>Stramenopiles</taxon>
        <taxon>Ochrophyta</taxon>
        <taxon>Eustigmatophyceae</taxon>
        <taxon>Eustigmatales</taxon>
        <taxon>Monodopsidaceae</taxon>
        <taxon>Nannochloropsis</taxon>
    </lineage>
</organism>
<keyword evidence="1" id="KW-0732">Signal</keyword>
<feature type="chain" id="PRO_5004900992" evidence="1">
    <location>
        <begin position="25"/>
        <end position="366"/>
    </location>
</feature>
<comment type="caution">
    <text evidence="2">The sequence shown here is derived from an EMBL/GenBank/DDBJ whole genome shotgun (WGS) entry which is preliminary data.</text>
</comment>
<name>W7TLZ4_9STRA</name>
<protein>
    <submittedName>
        <fullName evidence="2">Uncharacterized protein</fullName>
    </submittedName>
</protein>
<evidence type="ECO:0000313" key="2">
    <source>
        <dbReference type="EMBL" id="EWM27057.1"/>
    </source>
</evidence>
<reference evidence="2 3" key="1">
    <citation type="journal article" date="2014" name="Mol. Plant">
        <title>Chromosome Scale Genome Assembly and Transcriptome Profiling of Nannochloropsis gaditana in Nitrogen Depletion.</title>
        <authorList>
            <person name="Corteggiani Carpinelli E."/>
            <person name="Telatin A."/>
            <person name="Vitulo N."/>
            <person name="Forcato C."/>
            <person name="D'Angelo M."/>
            <person name="Schiavon R."/>
            <person name="Vezzi A."/>
            <person name="Giacometti G.M."/>
            <person name="Morosinotto T."/>
            <person name="Valle G."/>
        </authorList>
    </citation>
    <scope>NUCLEOTIDE SEQUENCE [LARGE SCALE GENOMIC DNA]</scope>
    <source>
        <strain evidence="2 3">B-31</strain>
    </source>
</reference>
<sequence>MQSRGRVRVLLLVMLFTMPDAISAYVFNRLQYHKLMMTSDDSLRSLSRKTMLANGLSSRRTVIDSGATAGKLAAALFLTHPSAAQARIKGAAEIDAEAYFQDLLKGNPLTGGIEQSAIEIRPARVLDKEFATFLDKTTLKLLSETSGVSMEGVEREVAAFRQAVEPGFQRRAPFPTGDLSNERCFDCYSYADFRVAAKLIPNLRARATFVRQLGETVLGKIFEGQRAIDAKAVPRTYDAQKDGLEEALTGLSRILAYMKLKGFLKDFRVNADDYDRASWDEGFSLEVLVTVIEPATLGGNVQFTGEGFLFHPDYVAETLLAYLALCGVRNAKALQYLLDTEYRPNPKDYNPTEVLYQISLGKGSEN</sequence>
<feature type="signal peptide" evidence="1">
    <location>
        <begin position="1"/>
        <end position="24"/>
    </location>
</feature>
<accession>W7TLZ4</accession>
<dbReference type="Proteomes" id="UP000019335">
    <property type="component" value="Chromosome 7"/>
</dbReference>
<dbReference type="OrthoDB" id="10031947at2759"/>
<dbReference type="AlphaFoldDB" id="W7TLZ4"/>